<dbReference type="GO" id="GO:0050906">
    <property type="term" value="P:detection of stimulus involved in sensory perception"/>
    <property type="evidence" value="ECO:0007669"/>
    <property type="project" value="UniProtKB-ARBA"/>
</dbReference>
<evidence type="ECO:0000256" key="3">
    <source>
        <dbReference type="ARBA" id="ARBA00022475"/>
    </source>
</evidence>
<evidence type="ECO:0000313" key="17">
    <source>
        <dbReference type="EnsemblMetazoa" id="CapteP189588"/>
    </source>
</evidence>
<evidence type="ECO:0000256" key="4">
    <source>
        <dbReference type="ARBA" id="ARBA00022692"/>
    </source>
</evidence>
<evidence type="ECO:0000313" key="18">
    <source>
        <dbReference type="Proteomes" id="UP000014760"/>
    </source>
</evidence>
<dbReference type="SMART" id="SM00079">
    <property type="entry name" value="PBPe"/>
    <property type="match status" value="1"/>
</dbReference>
<keyword evidence="5 12" id="KW-1133">Transmembrane helix</keyword>
<reference evidence="17" key="3">
    <citation type="submission" date="2015-06" db="UniProtKB">
        <authorList>
            <consortium name="EnsemblMetazoa"/>
        </authorList>
    </citation>
    <scope>IDENTIFICATION</scope>
</reference>
<reference evidence="18" key="1">
    <citation type="submission" date="2012-12" db="EMBL/GenBank/DDBJ databases">
        <authorList>
            <person name="Hellsten U."/>
            <person name="Grimwood J."/>
            <person name="Chapman J.A."/>
            <person name="Shapiro H."/>
            <person name="Aerts A."/>
            <person name="Otillar R.P."/>
            <person name="Terry A.Y."/>
            <person name="Boore J.L."/>
            <person name="Simakov O."/>
            <person name="Marletaz F."/>
            <person name="Cho S.-J."/>
            <person name="Edsinger-Gonzales E."/>
            <person name="Havlak P."/>
            <person name="Kuo D.-H."/>
            <person name="Larsson T."/>
            <person name="Lv J."/>
            <person name="Arendt D."/>
            <person name="Savage R."/>
            <person name="Osoegawa K."/>
            <person name="de Jong P."/>
            <person name="Lindberg D.R."/>
            <person name="Seaver E.C."/>
            <person name="Weisblat D.A."/>
            <person name="Putnam N.H."/>
            <person name="Grigoriev I.V."/>
            <person name="Rokhsar D.S."/>
        </authorList>
    </citation>
    <scope>NUCLEOTIDE SEQUENCE</scope>
    <source>
        <strain evidence="18">I ESC-2004</strain>
    </source>
</reference>
<proteinExistence type="predicted"/>
<accession>R7VJE2</accession>
<gene>
    <name evidence="16" type="ORF">CAPTEDRAFT_189588</name>
</gene>
<dbReference type="HOGENOM" id="CLU_007257_10_2_1"/>
<evidence type="ECO:0000256" key="7">
    <source>
        <dbReference type="ARBA" id="ARBA00023136"/>
    </source>
</evidence>
<evidence type="ECO:0008006" key="19">
    <source>
        <dbReference type="Google" id="ProtNLM"/>
    </source>
</evidence>
<organism evidence="16">
    <name type="scientific">Capitella teleta</name>
    <name type="common">Polychaete worm</name>
    <dbReference type="NCBI Taxonomy" id="283909"/>
    <lineage>
        <taxon>Eukaryota</taxon>
        <taxon>Metazoa</taxon>
        <taxon>Spiralia</taxon>
        <taxon>Lophotrochozoa</taxon>
        <taxon>Annelida</taxon>
        <taxon>Polychaeta</taxon>
        <taxon>Sedentaria</taxon>
        <taxon>Scolecida</taxon>
        <taxon>Capitellidae</taxon>
        <taxon>Capitella</taxon>
    </lineage>
</organism>
<dbReference type="PANTHER" id="PTHR42643">
    <property type="entry name" value="IONOTROPIC RECEPTOR 20A-RELATED"/>
    <property type="match status" value="1"/>
</dbReference>
<dbReference type="SMART" id="SM00918">
    <property type="entry name" value="Lig_chan-Glu_bd"/>
    <property type="match status" value="1"/>
</dbReference>
<evidence type="ECO:0000313" key="16">
    <source>
        <dbReference type="EMBL" id="ELU16476.1"/>
    </source>
</evidence>
<evidence type="ECO:0000256" key="5">
    <source>
        <dbReference type="ARBA" id="ARBA00022989"/>
    </source>
</evidence>
<evidence type="ECO:0000256" key="1">
    <source>
        <dbReference type="ARBA" id="ARBA00004651"/>
    </source>
</evidence>
<evidence type="ECO:0000256" key="12">
    <source>
        <dbReference type="SAM" id="Phobius"/>
    </source>
</evidence>
<dbReference type="InterPro" id="IPR001320">
    <property type="entry name" value="Iontro_rcpt_C"/>
</dbReference>
<evidence type="ECO:0000256" key="10">
    <source>
        <dbReference type="ARBA" id="ARBA00023286"/>
    </source>
</evidence>
<keyword evidence="10" id="KW-1071">Ligand-gated ion channel</keyword>
<dbReference type="InterPro" id="IPR052192">
    <property type="entry name" value="Insect_Ionotropic_Sensory_Rcpt"/>
</dbReference>
<dbReference type="GO" id="GO:0005886">
    <property type="term" value="C:plasma membrane"/>
    <property type="evidence" value="ECO:0007669"/>
    <property type="project" value="UniProtKB-SubCell"/>
</dbReference>
<dbReference type="Pfam" id="PF10613">
    <property type="entry name" value="Lig_chan-Glu_bd"/>
    <property type="match status" value="1"/>
</dbReference>
<evidence type="ECO:0000259" key="14">
    <source>
        <dbReference type="SMART" id="SM00079"/>
    </source>
</evidence>
<feature type="chain" id="PRO_5008789102" description="Ionotropic glutamate receptor L-glutamate and glycine-binding domain-containing protein" evidence="13">
    <location>
        <begin position="23"/>
        <end position="570"/>
    </location>
</feature>
<dbReference type="OrthoDB" id="9997229at2759"/>
<dbReference type="OMA" id="ISMEARV"/>
<dbReference type="PANTHER" id="PTHR42643:SF24">
    <property type="entry name" value="IONOTROPIC RECEPTOR 60A"/>
    <property type="match status" value="1"/>
</dbReference>
<feature type="transmembrane region" description="Helical" evidence="12">
    <location>
        <begin position="532"/>
        <end position="553"/>
    </location>
</feature>
<dbReference type="EMBL" id="KB293140">
    <property type="protein sequence ID" value="ELU16476.1"/>
    <property type="molecule type" value="Genomic_DNA"/>
</dbReference>
<dbReference type="AlphaFoldDB" id="R7VJE2"/>
<feature type="domain" description="Ionotropic glutamate receptor L-glutamate and glycine-binding" evidence="15">
    <location>
        <begin position="207"/>
        <end position="267"/>
    </location>
</feature>
<keyword evidence="11" id="KW-0407">Ion channel</keyword>
<evidence type="ECO:0000256" key="13">
    <source>
        <dbReference type="SAM" id="SignalP"/>
    </source>
</evidence>
<keyword evidence="8" id="KW-0675">Receptor</keyword>
<dbReference type="EMBL" id="AMQN01017453">
    <property type="status" value="NOT_ANNOTATED_CDS"/>
    <property type="molecule type" value="Genomic_DNA"/>
</dbReference>
<keyword evidence="13" id="KW-0732">Signal</keyword>
<dbReference type="EnsemblMetazoa" id="CapteT189588">
    <property type="protein sequence ID" value="CapteP189588"/>
    <property type="gene ID" value="CapteG189588"/>
</dbReference>
<feature type="domain" description="Ionotropic glutamate receptor C-terminal" evidence="14">
    <location>
        <begin position="197"/>
        <end position="518"/>
    </location>
</feature>
<evidence type="ECO:0000256" key="2">
    <source>
        <dbReference type="ARBA" id="ARBA00022448"/>
    </source>
</evidence>
<name>R7VJE2_CAPTE</name>
<evidence type="ECO:0000256" key="6">
    <source>
        <dbReference type="ARBA" id="ARBA00023065"/>
    </source>
</evidence>
<keyword evidence="6" id="KW-0406">Ion transport</keyword>
<keyword evidence="4 12" id="KW-0812">Transmembrane</keyword>
<feature type="signal peptide" evidence="13">
    <location>
        <begin position="1"/>
        <end position="22"/>
    </location>
</feature>
<dbReference type="SUPFAM" id="SSF53850">
    <property type="entry name" value="Periplasmic binding protein-like II"/>
    <property type="match status" value="1"/>
</dbReference>
<dbReference type="InterPro" id="IPR019594">
    <property type="entry name" value="Glu/Gly-bd"/>
</dbReference>
<dbReference type="Proteomes" id="UP000014760">
    <property type="component" value="Unassembled WGS sequence"/>
</dbReference>
<evidence type="ECO:0000256" key="9">
    <source>
        <dbReference type="ARBA" id="ARBA00023180"/>
    </source>
</evidence>
<evidence type="ECO:0000256" key="11">
    <source>
        <dbReference type="ARBA" id="ARBA00023303"/>
    </source>
</evidence>
<sequence>MGFRVGIILIRVVSAIVVFVQAEYRNDTSGQCVQMTEVIENITKMLDASNFGCICQEGKSVLGSSECVDNLKSMPQYKKLTLITIGRTCASRELREAFSKINLRQASSVLVSIGGHCVQTFLDEWVVFTDHVSRDIIEKHTKRIINIAFVTYKSHGCNEVQSVIWSNLQPTLVQSTWPLQSLDDLFPAKKFGLNGVQLRVAVMEWCPYLIKSSDAGCESYSGSYMDVLEMMATSMNFSFTCVEPPDGEWGVRHPNGSWSGLAGLMQRREGDMVATAFTETFLRSQVMDFTSLCVFSDYKAFSYKKPSSRRANLAAFILPFDRIVWLCGVIVVLLVHLVPARVEYSPLHSGARWSRWLLFNSGNLTACLAVSNLNTPFTTFADLTQQNEYQMGMIGGSVTESLFGEGELEPYRTIGRSNYAAEVTDPSVLSRDVAAHLKRVSGGGYIYIGYLFIESAFEDCSVTTQHSNEQYPLRYKFAFQKNSALKSSADKVVQRLHENGIFAKLKMKYNLQKKWACPSNIAPEAKQLDLEYFTGIAFMIASLLLAATLVLLLEKCCFSDEEPSKQSMIK</sequence>
<keyword evidence="7 12" id="KW-0472">Membrane</keyword>
<protein>
    <recommendedName>
        <fullName evidence="19">Ionotropic glutamate receptor L-glutamate and glycine-binding domain-containing protein</fullName>
    </recommendedName>
</protein>
<reference evidence="16 18" key="2">
    <citation type="journal article" date="2013" name="Nature">
        <title>Insights into bilaterian evolution from three spiralian genomes.</title>
        <authorList>
            <person name="Simakov O."/>
            <person name="Marletaz F."/>
            <person name="Cho S.J."/>
            <person name="Edsinger-Gonzales E."/>
            <person name="Havlak P."/>
            <person name="Hellsten U."/>
            <person name="Kuo D.H."/>
            <person name="Larsson T."/>
            <person name="Lv J."/>
            <person name="Arendt D."/>
            <person name="Savage R."/>
            <person name="Osoegawa K."/>
            <person name="de Jong P."/>
            <person name="Grimwood J."/>
            <person name="Chapman J.A."/>
            <person name="Shapiro H."/>
            <person name="Aerts A."/>
            <person name="Otillar R.P."/>
            <person name="Terry A.Y."/>
            <person name="Boore J.L."/>
            <person name="Grigoriev I.V."/>
            <person name="Lindberg D.R."/>
            <person name="Seaver E.C."/>
            <person name="Weisblat D.A."/>
            <person name="Putnam N.H."/>
            <person name="Rokhsar D.S."/>
        </authorList>
    </citation>
    <scope>NUCLEOTIDE SEQUENCE</scope>
    <source>
        <strain evidence="16 18">I ESC-2004</strain>
    </source>
</reference>
<evidence type="ECO:0000256" key="8">
    <source>
        <dbReference type="ARBA" id="ARBA00023170"/>
    </source>
</evidence>
<dbReference type="GO" id="GO:0015276">
    <property type="term" value="F:ligand-gated monoatomic ion channel activity"/>
    <property type="evidence" value="ECO:0007669"/>
    <property type="project" value="InterPro"/>
</dbReference>
<keyword evidence="9" id="KW-0325">Glycoprotein</keyword>
<keyword evidence="18" id="KW-1185">Reference proteome</keyword>
<keyword evidence="3" id="KW-1003">Cell membrane</keyword>
<evidence type="ECO:0000259" key="15">
    <source>
        <dbReference type="SMART" id="SM00918"/>
    </source>
</evidence>
<keyword evidence="2" id="KW-0813">Transport</keyword>
<dbReference type="Gene3D" id="3.40.190.10">
    <property type="entry name" value="Periplasmic binding protein-like II"/>
    <property type="match status" value="3"/>
</dbReference>
<comment type="subcellular location">
    <subcellularLocation>
        <location evidence="1">Cell membrane</location>
        <topology evidence="1">Multi-pass membrane protein</topology>
    </subcellularLocation>
</comment>